<evidence type="ECO:0000256" key="10">
    <source>
        <dbReference type="ARBA" id="ARBA00048997"/>
    </source>
</evidence>
<evidence type="ECO:0000256" key="2">
    <source>
        <dbReference type="ARBA" id="ARBA00001946"/>
    </source>
</evidence>
<evidence type="ECO:0000313" key="12">
    <source>
        <dbReference type="EMBL" id="PWV74218.1"/>
    </source>
</evidence>
<evidence type="ECO:0000256" key="8">
    <source>
        <dbReference type="ARBA" id="ARBA00040894"/>
    </source>
</evidence>
<dbReference type="PANTHER" id="PTHR48090:SF10">
    <property type="entry name" value="GLUCOSYL-3-PHOSPHOGLYCERATE SYNTHASE"/>
    <property type="match status" value="1"/>
</dbReference>
<evidence type="ECO:0000256" key="3">
    <source>
        <dbReference type="ARBA" id="ARBA00006739"/>
    </source>
</evidence>
<proteinExistence type="inferred from homology"/>
<name>A0A317NKU4_9NOCA</name>
<comment type="catalytic activity">
    <reaction evidence="9">
        <text>(2R)-3-phosphoglycerate + UDP-alpha-D-glucose = (2R)-2-O-(alpha-D-glucopyranosyl)-3-phospho-glycerate + UDP + H(+)</text>
        <dbReference type="Rhea" id="RHEA:31319"/>
        <dbReference type="ChEBI" id="CHEBI:15378"/>
        <dbReference type="ChEBI" id="CHEBI:58223"/>
        <dbReference type="ChEBI" id="CHEBI:58272"/>
        <dbReference type="ChEBI" id="CHEBI:58885"/>
        <dbReference type="ChEBI" id="CHEBI:62600"/>
        <dbReference type="EC" id="2.4.1.266"/>
    </reaction>
    <physiologicalReaction direction="left-to-right" evidence="9">
        <dbReference type="Rhea" id="RHEA:31320"/>
    </physiologicalReaction>
</comment>
<dbReference type="InterPro" id="IPR050256">
    <property type="entry name" value="Glycosyltransferase_2"/>
</dbReference>
<keyword evidence="6" id="KW-0460">Magnesium</keyword>
<evidence type="ECO:0000256" key="5">
    <source>
        <dbReference type="ARBA" id="ARBA00022679"/>
    </source>
</evidence>
<keyword evidence="4" id="KW-0328">Glycosyltransferase</keyword>
<evidence type="ECO:0000256" key="6">
    <source>
        <dbReference type="ARBA" id="ARBA00022842"/>
    </source>
</evidence>
<dbReference type="NCBIfam" id="NF010496">
    <property type="entry name" value="PRK13915.1"/>
    <property type="match status" value="1"/>
</dbReference>
<dbReference type="SUPFAM" id="SSF53448">
    <property type="entry name" value="Nucleotide-diphospho-sugar transferases"/>
    <property type="match status" value="1"/>
</dbReference>
<dbReference type="Gene3D" id="3.90.550.10">
    <property type="entry name" value="Spore Coat Polysaccharide Biosynthesis Protein SpsA, Chain A"/>
    <property type="match status" value="1"/>
</dbReference>
<reference evidence="12 13" key="1">
    <citation type="submission" date="2018-05" db="EMBL/GenBank/DDBJ databases">
        <title>Genomic Encyclopedia of Type Strains, Phase IV (KMG-IV): sequencing the most valuable type-strain genomes for metagenomic binning, comparative biology and taxonomic classification.</title>
        <authorList>
            <person name="Goeker M."/>
        </authorList>
    </citation>
    <scope>NUCLEOTIDE SEQUENCE [LARGE SCALE GENOMIC DNA]</scope>
    <source>
        <strain evidence="12 13">DSM 44717</strain>
    </source>
</reference>
<dbReference type="EMBL" id="QGTL01000006">
    <property type="protein sequence ID" value="PWV74218.1"/>
    <property type="molecule type" value="Genomic_DNA"/>
</dbReference>
<keyword evidence="13" id="KW-1185">Reference proteome</keyword>
<comment type="cofactor">
    <cofactor evidence="1">
        <name>Mn(2+)</name>
        <dbReference type="ChEBI" id="CHEBI:29035"/>
    </cofactor>
</comment>
<dbReference type="RefSeq" id="WP_110038694.1">
    <property type="nucleotide sequence ID" value="NZ_QGTL01000006.1"/>
</dbReference>
<evidence type="ECO:0000256" key="1">
    <source>
        <dbReference type="ARBA" id="ARBA00001936"/>
    </source>
</evidence>
<comment type="cofactor">
    <cofactor evidence="2">
        <name>Mg(2+)</name>
        <dbReference type="ChEBI" id="CHEBI:18420"/>
    </cofactor>
</comment>
<accession>A0A317NKU4</accession>
<dbReference type="Proteomes" id="UP000246410">
    <property type="component" value="Unassembled WGS sequence"/>
</dbReference>
<comment type="similarity">
    <text evidence="3">Belongs to the glycosyltransferase 2 family.</text>
</comment>
<organism evidence="12 13">
    <name type="scientific">Nocardia neocaledoniensis</name>
    <dbReference type="NCBI Taxonomy" id="236511"/>
    <lineage>
        <taxon>Bacteria</taxon>
        <taxon>Bacillati</taxon>
        <taxon>Actinomycetota</taxon>
        <taxon>Actinomycetes</taxon>
        <taxon>Mycobacteriales</taxon>
        <taxon>Nocardiaceae</taxon>
        <taxon>Nocardia</taxon>
    </lineage>
</organism>
<dbReference type="Pfam" id="PF00535">
    <property type="entry name" value="Glycos_transf_2"/>
    <property type="match status" value="1"/>
</dbReference>
<evidence type="ECO:0000313" key="13">
    <source>
        <dbReference type="Proteomes" id="UP000246410"/>
    </source>
</evidence>
<dbReference type="PANTHER" id="PTHR48090">
    <property type="entry name" value="UNDECAPRENYL-PHOSPHATE 4-DEOXY-4-FORMAMIDO-L-ARABINOSE TRANSFERASE-RELATED"/>
    <property type="match status" value="1"/>
</dbReference>
<comment type="caution">
    <text evidence="12">The sequence shown here is derived from an EMBL/GenBank/DDBJ whole genome shotgun (WGS) entry which is preliminary data.</text>
</comment>
<evidence type="ECO:0000259" key="11">
    <source>
        <dbReference type="Pfam" id="PF00535"/>
    </source>
</evidence>
<dbReference type="AlphaFoldDB" id="A0A317NKU4"/>
<comment type="catalytic activity">
    <reaction evidence="10">
        <text>an NDP-alpha-D-glucose + (2R)-3-phosphoglycerate = (2R)-2-O-(alpha-D-glucopyranosyl)-3-phospho-glycerate + a ribonucleoside 5'-diphosphate + H(+)</text>
        <dbReference type="Rhea" id="RHEA:47244"/>
        <dbReference type="ChEBI" id="CHEBI:15378"/>
        <dbReference type="ChEBI" id="CHEBI:57930"/>
        <dbReference type="ChEBI" id="CHEBI:58272"/>
        <dbReference type="ChEBI" id="CHEBI:62600"/>
        <dbReference type="ChEBI" id="CHEBI:76533"/>
        <dbReference type="EC" id="2.4.1.266"/>
    </reaction>
    <physiologicalReaction direction="left-to-right" evidence="10">
        <dbReference type="Rhea" id="RHEA:47245"/>
    </physiologicalReaction>
</comment>
<dbReference type="InterPro" id="IPR001173">
    <property type="entry name" value="Glyco_trans_2-like"/>
</dbReference>
<feature type="domain" description="Glycosyltransferase 2-like" evidence="11">
    <location>
        <begin position="16"/>
        <end position="138"/>
    </location>
</feature>
<evidence type="ECO:0000256" key="7">
    <source>
        <dbReference type="ARBA" id="ARBA00039022"/>
    </source>
</evidence>
<sequence>MDVRELIDRKLGRRVSVVVPALDDEDTVAGVVAAVRPWLGGLVDELVVLDAGSTDRTIARARAAGAAVYTREEALPGVPTRPGKGEALWRSLAVCTGDLIVFLDADLVSPDPRFVPMLLAPLLDDPALALVKGFYRRPITNGAGVDADGGGRVSQLVARPLLTALAPALAEIVQPLGGEYAATRTLLADISFASGYGAEIGILIDCWQRHGLSAIAQVDLGTRVHRHRTTHELAVMSRQVVATLLDRLGIRDSGMGLVQYQPGETGWRRTPSEVSLTDRPPMTRVVAAQRESA</sequence>
<dbReference type="GO" id="GO:0016757">
    <property type="term" value="F:glycosyltransferase activity"/>
    <property type="evidence" value="ECO:0007669"/>
    <property type="project" value="UniProtKB-KW"/>
</dbReference>
<protein>
    <recommendedName>
        <fullName evidence="8">Glucosyl-3-phosphoglycerate synthase</fullName>
        <ecNumber evidence="7">2.4.1.266</ecNumber>
    </recommendedName>
</protein>
<dbReference type="InterPro" id="IPR029044">
    <property type="entry name" value="Nucleotide-diphossugar_trans"/>
</dbReference>
<dbReference type="EC" id="2.4.1.266" evidence="7"/>
<evidence type="ECO:0000256" key="9">
    <source>
        <dbReference type="ARBA" id="ARBA00048689"/>
    </source>
</evidence>
<evidence type="ECO:0000256" key="4">
    <source>
        <dbReference type="ARBA" id="ARBA00022676"/>
    </source>
</evidence>
<keyword evidence="5" id="KW-0808">Transferase</keyword>
<gene>
    <name evidence="12" type="ORF">DFR69_10629</name>
</gene>